<feature type="region of interest" description="Disordered" evidence="1">
    <location>
        <begin position="65"/>
        <end position="246"/>
    </location>
</feature>
<keyword evidence="4" id="KW-1185">Reference proteome</keyword>
<feature type="compositionally biased region" description="Pro residues" evidence="1">
    <location>
        <begin position="93"/>
        <end position="103"/>
    </location>
</feature>
<proteinExistence type="predicted"/>
<dbReference type="SUPFAM" id="SSF74653">
    <property type="entry name" value="TolA/TonB C-terminal domain"/>
    <property type="match status" value="1"/>
</dbReference>
<feature type="compositionally biased region" description="Low complexity" evidence="1">
    <location>
        <begin position="172"/>
        <end position="190"/>
    </location>
</feature>
<protein>
    <submittedName>
        <fullName evidence="3">Cell envelope integrity protein TolA</fullName>
    </submittedName>
</protein>
<dbReference type="RefSeq" id="WP_112926816.1">
    <property type="nucleotide sequence ID" value="NZ_CP029556.1"/>
</dbReference>
<dbReference type="Pfam" id="PF13103">
    <property type="entry name" value="TonB_2"/>
    <property type="match status" value="1"/>
</dbReference>
<dbReference type="GO" id="GO:0016020">
    <property type="term" value="C:membrane"/>
    <property type="evidence" value="ECO:0007669"/>
    <property type="project" value="InterPro"/>
</dbReference>
<dbReference type="KEGG" id="lue:DCD74_07845"/>
<accession>A0A344J6E3</accession>
<keyword evidence="2" id="KW-1133">Transmembrane helix</keyword>
<gene>
    <name evidence="3" type="primary">tolA</name>
    <name evidence="3" type="ORF">DCD74_07845</name>
</gene>
<dbReference type="GO" id="GO:0019534">
    <property type="term" value="F:toxin transmembrane transporter activity"/>
    <property type="evidence" value="ECO:0007669"/>
    <property type="project" value="InterPro"/>
</dbReference>
<keyword evidence="2" id="KW-0472">Membrane</keyword>
<dbReference type="Gene3D" id="3.30.1150.10">
    <property type="match status" value="1"/>
</dbReference>
<dbReference type="GO" id="GO:0043213">
    <property type="term" value="P:bacteriocin transport"/>
    <property type="evidence" value="ECO:0007669"/>
    <property type="project" value="InterPro"/>
</dbReference>
<dbReference type="InterPro" id="IPR014161">
    <property type="entry name" value="Tol-Pal_TolA"/>
</dbReference>
<dbReference type="Proteomes" id="UP000251842">
    <property type="component" value="Chromosome"/>
</dbReference>
<sequence length="334" mass="36275">MRETRADNVQSLGLAVLLHLLLFALVFIGLRWTRENAEPAGGGPAVEAEMVDAGDLSSKMKNALAERIASADAPEPVAEPAPAEPLPQALEETPPPPQPLPEPEPQEALTKPQPTPPAPVAKPDTRDQDEARRDAINRETREREQEALRRERQIELQKEQQLKAAEEKKRLAAQQQAEADAKAKAAAKAQVDAKTKAEADAKAKRAASLAAQRAQQLADAKARAGAAAASNPGPASGAGQGKDTRGEWLDLVSAEIEKKWRRPDEIPRGQRCRIRIKLLPGGEVLSAEVQSDCPYSEQNQRTVEAAVKKASPLPLKGNEDLRIRDFVVNFYPSR</sequence>
<reference evidence="4" key="1">
    <citation type="submission" date="2018-05" db="EMBL/GenBank/DDBJ databases">
        <title>Luteimonas pekinense sp. nov., isolated from human Meibomian gland secretions, Beijing, China.</title>
        <authorList>
            <person name="Wen T."/>
            <person name="Bai H."/>
            <person name="Lv H."/>
        </authorList>
    </citation>
    <scope>NUCLEOTIDE SEQUENCE [LARGE SCALE GENOMIC DNA]</scope>
    <source>
        <strain evidence="4">83-4</strain>
    </source>
</reference>
<keyword evidence="2" id="KW-0812">Transmembrane</keyword>
<dbReference type="NCBIfam" id="TIGR02794">
    <property type="entry name" value="tolA_full"/>
    <property type="match status" value="1"/>
</dbReference>
<evidence type="ECO:0000256" key="1">
    <source>
        <dbReference type="SAM" id="MobiDB-lite"/>
    </source>
</evidence>
<feature type="transmembrane region" description="Helical" evidence="2">
    <location>
        <begin position="12"/>
        <end position="32"/>
    </location>
</feature>
<feature type="compositionally biased region" description="Basic and acidic residues" evidence="1">
    <location>
        <begin position="191"/>
        <end position="203"/>
    </location>
</feature>
<evidence type="ECO:0000313" key="3">
    <source>
        <dbReference type="EMBL" id="AXA84603.1"/>
    </source>
</evidence>
<feature type="compositionally biased region" description="Low complexity" evidence="1">
    <location>
        <begin position="206"/>
        <end position="237"/>
    </location>
</feature>
<organism evidence="3 4">
    <name type="scientific">Solilutibacter oculi</name>
    <dbReference type="NCBI Taxonomy" id="2698682"/>
    <lineage>
        <taxon>Bacteria</taxon>
        <taxon>Pseudomonadati</taxon>
        <taxon>Pseudomonadota</taxon>
        <taxon>Gammaproteobacteria</taxon>
        <taxon>Lysobacterales</taxon>
        <taxon>Lysobacteraceae</taxon>
        <taxon>Solilutibacter</taxon>
    </lineage>
</organism>
<dbReference type="OrthoDB" id="5948502at2"/>
<feature type="compositionally biased region" description="Basic and acidic residues" evidence="1">
    <location>
        <begin position="123"/>
        <end position="170"/>
    </location>
</feature>
<name>A0A344J6E3_9GAMM</name>
<evidence type="ECO:0000313" key="4">
    <source>
        <dbReference type="Proteomes" id="UP000251842"/>
    </source>
</evidence>
<evidence type="ECO:0000256" key="2">
    <source>
        <dbReference type="SAM" id="Phobius"/>
    </source>
</evidence>
<dbReference type="EMBL" id="CP029556">
    <property type="protein sequence ID" value="AXA84603.1"/>
    <property type="molecule type" value="Genomic_DNA"/>
</dbReference>
<dbReference type="AlphaFoldDB" id="A0A344J6E3"/>